<keyword evidence="4" id="KW-0747">Spliceosome</keyword>
<evidence type="ECO:0000256" key="3">
    <source>
        <dbReference type="ARBA" id="ARBA00022664"/>
    </source>
</evidence>
<organism evidence="12 13">
    <name type="scientific">Triparma retinervis</name>
    <dbReference type="NCBI Taxonomy" id="2557542"/>
    <lineage>
        <taxon>Eukaryota</taxon>
        <taxon>Sar</taxon>
        <taxon>Stramenopiles</taxon>
        <taxon>Ochrophyta</taxon>
        <taxon>Bolidophyceae</taxon>
        <taxon>Parmales</taxon>
        <taxon>Triparmaceae</taxon>
        <taxon>Triparma</taxon>
    </lineage>
</organism>
<dbReference type="OrthoDB" id="10067343at2759"/>
<feature type="domain" description="Pre-mRNA-splicing factor SYF1 central HAT repeats" evidence="9">
    <location>
        <begin position="169"/>
        <end position="394"/>
    </location>
</feature>
<dbReference type="Pfam" id="PF23233">
    <property type="entry name" value="HAT_Syf1_CNRKL1_N"/>
    <property type="match status" value="1"/>
</dbReference>
<feature type="compositionally biased region" description="Acidic residues" evidence="8">
    <location>
        <begin position="867"/>
        <end position="883"/>
    </location>
</feature>
<dbReference type="Proteomes" id="UP001165082">
    <property type="component" value="Unassembled WGS sequence"/>
</dbReference>
<evidence type="ECO:0000256" key="7">
    <source>
        <dbReference type="ARBA" id="ARBA00023242"/>
    </source>
</evidence>
<feature type="compositionally biased region" description="Acidic residues" evidence="8">
    <location>
        <begin position="312"/>
        <end position="325"/>
    </location>
</feature>
<dbReference type="PANTHER" id="PTHR11246:SF5">
    <property type="entry name" value="PRE-MRNA-SPLICING FACTOR SYF1"/>
    <property type="match status" value="1"/>
</dbReference>
<sequence length="883" mass="99497">MSEVSLISTHNPEAIPYEEKLIASPYDVQIWIDYIDSVETALDPLRETVRKKKGHNDQAFKETIETLSLSRVILYERALRLLPGSYKLWRAYLTVLMEGFKSRDESYYFKVKTQQQGNPAASANSISPKYTSGNFAILRSAFERSLHGAAETKVRVMRRYVVFDPAEKEEFSDLLHSLSRHGEAASVLAECVDDPAFISPKGSSTHDLWIRLCDLCSRHPIETKGHVDFEGIVRAGLDERSGAYDGKFKEMEGTLWCKLADFYTRSGDFERARGVYEEGLEKVGRVKDFGTVFDAYSRFEENCLEAKVAMGEDSDDSDDDSDDGEGGAGGVEMTDELKELLNIQQGKDGNDVELALARAEYLMERRPLLLNGVLLRQNPHNVGEWMKRRDLFLNMEGDAGGHLPAIKALEDGVKTVEGRKAVNGFPSDIWIALANLYEENEDIEGARRTYGRVCTGREYNFSDLDDLAKCYCSWVEMELRMEDWEGAMDAARESVAVPADYGFQGQQRAGGNKKKGGQVQRGLHRSIRLWNLYLDLEESLGTFESTKSAYLKCVELGVSTPQVVLNYAAFLEEHKYFEEAFAAFEKGLGLFYFPQKHAKPIWVKYLERFHERYKGTKVERSRELYERCLEKCPPDDISEFMMQYAKFEEDYGLAKRALSVYERCAVAVPEEEKLKAYQLYIAKTEAFYGATRTRTIYEAAIAACADADSAKLCLQYSDLEKSLGEIDRARAALKYGAQLCDPAREPVYWTRWHDFEVSFGNEETFRDMLRIKRSVQAAFSTVNYNAEQMDGQVKNLTDAEAVAMIEREEGLAEGEGGSRVSGFVKSGASTPAATGKRKAGEMGANNDIAALERQAQKIREAQKQGDEPEAGEGGDEEIDIDDL</sequence>
<dbReference type="InterPro" id="IPR056350">
    <property type="entry name" value="HAT_Syf1_central"/>
</dbReference>
<evidence type="ECO:0000256" key="8">
    <source>
        <dbReference type="SAM" id="MobiDB-lite"/>
    </source>
</evidence>
<dbReference type="Pfam" id="PF23220">
    <property type="entry name" value="HAT_Syf1_M"/>
    <property type="match status" value="1"/>
</dbReference>
<feature type="compositionally biased region" description="Basic and acidic residues" evidence="8">
    <location>
        <begin position="854"/>
        <end position="866"/>
    </location>
</feature>
<evidence type="ECO:0000256" key="2">
    <source>
        <dbReference type="ARBA" id="ARBA00008644"/>
    </source>
</evidence>
<keyword evidence="6" id="KW-0508">mRNA splicing</keyword>
<dbReference type="InterPro" id="IPR055433">
    <property type="entry name" value="HAT_Syf1-like_N"/>
</dbReference>
<evidence type="ECO:0000313" key="12">
    <source>
        <dbReference type="EMBL" id="GMI37136.1"/>
    </source>
</evidence>
<evidence type="ECO:0000256" key="4">
    <source>
        <dbReference type="ARBA" id="ARBA00022728"/>
    </source>
</evidence>
<dbReference type="AlphaFoldDB" id="A0A9W7L844"/>
<dbReference type="FunFam" id="1.25.40.10:FF:000023">
    <property type="entry name" value="Pre-mRNA-splicing factor SYF1"/>
    <property type="match status" value="1"/>
</dbReference>
<evidence type="ECO:0000256" key="5">
    <source>
        <dbReference type="ARBA" id="ARBA00022737"/>
    </source>
</evidence>
<dbReference type="PANTHER" id="PTHR11246">
    <property type="entry name" value="PRE-MRNA SPLICING FACTOR"/>
    <property type="match status" value="1"/>
</dbReference>
<dbReference type="GO" id="GO:0071007">
    <property type="term" value="C:U2-type catalytic step 2 spliceosome"/>
    <property type="evidence" value="ECO:0007669"/>
    <property type="project" value="TreeGrafter"/>
</dbReference>
<dbReference type="Pfam" id="PF23231">
    <property type="entry name" value="HAT_Syf1_CNRKL1_C"/>
    <property type="match status" value="1"/>
</dbReference>
<dbReference type="InterPro" id="IPR055430">
    <property type="entry name" value="HAT_Syf1_CNRKL1_C"/>
</dbReference>
<dbReference type="InterPro" id="IPR011990">
    <property type="entry name" value="TPR-like_helical_dom_sf"/>
</dbReference>
<evidence type="ECO:0000256" key="6">
    <source>
        <dbReference type="ARBA" id="ARBA00023187"/>
    </source>
</evidence>
<accession>A0A9W7L844</accession>
<gene>
    <name evidence="12" type="ORF">TrRE_jg12434</name>
</gene>
<evidence type="ECO:0008006" key="14">
    <source>
        <dbReference type="Google" id="ProtNLM"/>
    </source>
</evidence>
<reference evidence="12" key="1">
    <citation type="submission" date="2022-07" db="EMBL/GenBank/DDBJ databases">
        <title>Genome analysis of Parmales, a sister group of diatoms, reveals the evolutionary specialization of diatoms from phago-mixotrophs to photoautotrophs.</title>
        <authorList>
            <person name="Ban H."/>
            <person name="Sato S."/>
            <person name="Yoshikawa S."/>
            <person name="Kazumasa Y."/>
            <person name="Nakamura Y."/>
            <person name="Ichinomiya M."/>
            <person name="Saitoh K."/>
            <person name="Sato N."/>
            <person name="Blanc-Mathieu R."/>
            <person name="Endo H."/>
            <person name="Kuwata A."/>
            <person name="Ogata H."/>
        </authorList>
    </citation>
    <scope>NUCLEOTIDE SEQUENCE</scope>
</reference>
<protein>
    <recommendedName>
        <fullName evidence="14">Pre-mRNA-splicing factor SYF1</fullName>
    </recommendedName>
</protein>
<feature type="region of interest" description="Disordered" evidence="8">
    <location>
        <begin position="809"/>
        <end position="883"/>
    </location>
</feature>
<dbReference type="EMBL" id="BRXZ01007965">
    <property type="protein sequence ID" value="GMI37136.1"/>
    <property type="molecule type" value="Genomic_DNA"/>
</dbReference>
<keyword evidence="13" id="KW-1185">Reference proteome</keyword>
<evidence type="ECO:0000259" key="9">
    <source>
        <dbReference type="Pfam" id="PF23220"/>
    </source>
</evidence>
<dbReference type="GO" id="GO:0071014">
    <property type="term" value="C:post-mRNA release spliceosomal complex"/>
    <property type="evidence" value="ECO:0007669"/>
    <property type="project" value="TreeGrafter"/>
</dbReference>
<dbReference type="GO" id="GO:0000974">
    <property type="term" value="C:Prp19 complex"/>
    <property type="evidence" value="ECO:0007669"/>
    <property type="project" value="TreeGrafter"/>
</dbReference>
<dbReference type="InterPro" id="IPR003107">
    <property type="entry name" value="HAT"/>
</dbReference>
<dbReference type="GO" id="GO:0000349">
    <property type="term" value="P:generation of catalytic spliceosome for first transesterification step"/>
    <property type="evidence" value="ECO:0007669"/>
    <property type="project" value="TreeGrafter"/>
</dbReference>
<keyword evidence="3" id="KW-0507">mRNA processing</keyword>
<dbReference type="FunFam" id="1.25.40.10:FF:000137">
    <property type="entry name" value="Pre-mRNA-splicing factor syf1"/>
    <property type="match status" value="1"/>
</dbReference>
<comment type="similarity">
    <text evidence="2">Belongs to the crooked-neck family.</text>
</comment>
<evidence type="ECO:0000256" key="1">
    <source>
        <dbReference type="ARBA" id="ARBA00004123"/>
    </source>
</evidence>
<proteinExistence type="inferred from homology"/>
<comment type="caution">
    <text evidence="12">The sequence shown here is derived from an EMBL/GenBank/DDBJ whole genome shotgun (WGS) entry which is preliminary data.</text>
</comment>
<dbReference type="SUPFAM" id="SSF48452">
    <property type="entry name" value="TPR-like"/>
    <property type="match status" value="4"/>
</dbReference>
<feature type="domain" description="Pre-mRNA-splicing factor Syf1/CRNKL1-like C-terminal HAT-repeats" evidence="10">
    <location>
        <begin position="423"/>
        <end position="797"/>
    </location>
</feature>
<name>A0A9W7L844_9STRA</name>
<dbReference type="Gene3D" id="1.25.40.10">
    <property type="entry name" value="Tetratricopeptide repeat domain"/>
    <property type="match status" value="3"/>
</dbReference>
<dbReference type="SMART" id="SM00386">
    <property type="entry name" value="HAT"/>
    <property type="match status" value="10"/>
</dbReference>
<feature type="region of interest" description="Disordered" evidence="8">
    <location>
        <begin position="310"/>
        <end position="331"/>
    </location>
</feature>
<keyword evidence="7" id="KW-0539">Nucleus</keyword>
<evidence type="ECO:0000313" key="13">
    <source>
        <dbReference type="Proteomes" id="UP001165082"/>
    </source>
</evidence>
<evidence type="ECO:0000259" key="11">
    <source>
        <dbReference type="Pfam" id="PF23233"/>
    </source>
</evidence>
<evidence type="ECO:0000259" key="10">
    <source>
        <dbReference type="Pfam" id="PF23231"/>
    </source>
</evidence>
<comment type="subcellular location">
    <subcellularLocation>
        <location evidence="1">Nucleus</location>
    </subcellularLocation>
</comment>
<dbReference type="InterPro" id="IPR045075">
    <property type="entry name" value="Syf1-like"/>
</dbReference>
<feature type="domain" description="Pre-mRNA-splicing factor Syf1-like N-terminal HAT-repeats" evidence="11">
    <location>
        <begin position="14"/>
        <end position="104"/>
    </location>
</feature>
<keyword evidence="5" id="KW-0677">Repeat</keyword>